<reference evidence="1 2" key="1">
    <citation type="submission" date="2016-06" db="EMBL/GenBank/DDBJ databases">
        <authorList>
            <person name="Kjaerup R.B."/>
            <person name="Dalgaard T.S."/>
            <person name="Juul-Madsen H.R."/>
        </authorList>
    </citation>
    <scope>NUCLEOTIDE SEQUENCE [LARGE SCALE GENOMIC DNA]</scope>
    <source>
        <strain evidence="1 2">DSM 45577</strain>
    </source>
</reference>
<keyword evidence="2" id="KW-1185">Reference proteome</keyword>
<protein>
    <recommendedName>
        <fullName evidence="3">Ribbon-helix-helix protein, copG family</fullName>
    </recommendedName>
</protein>
<accession>A0A1C6UAH8</accession>
<evidence type="ECO:0000313" key="2">
    <source>
        <dbReference type="Proteomes" id="UP000198937"/>
    </source>
</evidence>
<dbReference type="RefSeq" id="WP_091435424.1">
    <property type="nucleotide sequence ID" value="NZ_BMMJ01000001.1"/>
</dbReference>
<dbReference type="Proteomes" id="UP000198937">
    <property type="component" value="Unassembled WGS sequence"/>
</dbReference>
<organism evidence="1 2">
    <name type="scientific">Micromonospora yangpuensis</name>
    <dbReference type="NCBI Taxonomy" id="683228"/>
    <lineage>
        <taxon>Bacteria</taxon>
        <taxon>Bacillati</taxon>
        <taxon>Actinomycetota</taxon>
        <taxon>Actinomycetes</taxon>
        <taxon>Micromonosporales</taxon>
        <taxon>Micromonosporaceae</taxon>
        <taxon>Micromonospora</taxon>
    </lineage>
</organism>
<dbReference type="STRING" id="683228.GA0070617_1683"/>
<gene>
    <name evidence="1" type="ORF">GA0070617_1683</name>
</gene>
<sequence length="86" mass="9198">MAAAVTPIKVDSATDQLISHAAHFLGRSKKSIVDDAIREYIENHRVEIQEAVGSALRQLDGSTASSVALLTGMSRDELDETGGFVE</sequence>
<evidence type="ECO:0000313" key="1">
    <source>
        <dbReference type="EMBL" id="SCL51095.1"/>
    </source>
</evidence>
<dbReference type="OrthoDB" id="9803128at2"/>
<dbReference type="AlphaFoldDB" id="A0A1C6UAH8"/>
<name>A0A1C6UAH8_9ACTN</name>
<proteinExistence type="predicted"/>
<evidence type="ECO:0008006" key="3">
    <source>
        <dbReference type="Google" id="ProtNLM"/>
    </source>
</evidence>
<dbReference type="EMBL" id="FMIA01000002">
    <property type="protein sequence ID" value="SCL51095.1"/>
    <property type="molecule type" value="Genomic_DNA"/>
</dbReference>